<keyword evidence="12" id="KW-0325">Glycoprotein</keyword>
<comment type="subcellular location">
    <subcellularLocation>
        <location evidence="3">Membrane</location>
        <topology evidence="3">Single-pass type I membrane protein</topology>
    </subcellularLocation>
</comment>
<comment type="caution">
    <text evidence="14">The sequence shown here is derived from an EMBL/GenBank/DDBJ whole genome shotgun (WGS) entry which is preliminary data.</text>
</comment>
<evidence type="ECO:0000256" key="6">
    <source>
        <dbReference type="ARBA" id="ARBA00022723"/>
    </source>
</evidence>
<evidence type="ECO:0000256" key="3">
    <source>
        <dbReference type="ARBA" id="ARBA00004479"/>
    </source>
</evidence>
<keyword evidence="15" id="KW-1185">Reference proteome</keyword>
<dbReference type="GO" id="GO:0030178">
    <property type="term" value="P:negative regulation of Wnt signaling pathway"/>
    <property type="evidence" value="ECO:0007669"/>
    <property type="project" value="InterPro"/>
</dbReference>
<dbReference type="GO" id="GO:0004222">
    <property type="term" value="F:metalloendopeptidase activity"/>
    <property type="evidence" value="ECO:0007669"/>
    <property type="project" value="TreeGrafter"/>
</dbReference>
<evidence type="ECO:0000256" key="4">
    <source>
        <dbReference type="ARBA" id="ARBA00022670"/>
    </source>
</evidence>
<evidence type="ECO:0000256" key="13">
    <source>
        <dbReference type="SAM" id="SignalP"/>
    </source>
</evidence>
<dbReference type="PANTHER" id="PTHR31120:SF6">
    <property type="entry name" value="METALLOPROTEASE TIKI HOMOLOG"/>
    <property type="match status" value="1"/>
</dbReference>
<keyword evidence="6" id="KW-0479">Metal-binding</keyword>
<protein>
    <recommendedName>
        <fullName evidence="16">TraB family protein</fullName>
    </recommendedName>
</protein>
<dbReference type="GO" id="GO:0046872">
    <property type="term" value="F:metal ion binding"/>
    <property type="evidence" value="ECO:0007669"/>
    <property type="project" value="UniProtKB-KW"/>
</dbReference>
<evidence type="ECO:0000256" key="1">
    <source>
        <dbReference type="ARBA" id="ARBA00001936"/>
    </source>
</evidence>
<dbReference type="PANTHER" id="PTHR31120">
    <property type="entry name" value="METALLOPROTEASE TIKI"/>
    <property type="match status" value="1"/>
</dbReference>
<gene>
    <name evidence="14" type="ORF">LX64_02409</name>
</gene>
<comment type="cofactor">
    <cofactor evidence="2">
        <name>Co(2+)</name>
        <dbReference type="ChEBI" id="CHEBI:48828"/>
    </cofactor>
</comment>
<accession>A0A327QNI0</accession>
<keyword evidence="10" id="KW-0482">Metalloprotease</keyword>
<evidence type="ECO:0000313" key="15">
    <source>
        <dbReference type="Proteomes" id="UP000249547"/>
    </source>
</evidence>
<evidence type="ECO:0000256" key="7">
    <source>
        <dbReference type="ARBA" id="ARBA00022729"/>
    </source>
</evidence>
<reference evidence="14 15" key="1">
    <citation type="submission" date="2018-06" db="EMBL/GenBank/DDBJ databases">
        <title>Genomic Encyclopedia of Archaeal and Bacterial Type Strains, Phase II (KMG-II): from individual species to whole genera.</title>
        <authorList>
            <person name="Goeker M."/>
        </authorList>
    </citation>
    <scope>NUCLEOTIDE SEQUENCE [LARGE SCALE GENOMIC DNA]</scope>
    <source>
        <strain evidence="14 15">DSM 23857</strain>
    </source>
</reference>
<keyword evidence="5" id="KW-0812">Transmembrane</keyword>
<name>A0A327QNI0_9BACT</name>
<organism evidence="14 15">
    <name type="scientific">Chitinophaga skermanii</name>
    <dbReference type="NCBI Taxonomy" id="331697"/>
    <lineage>
        <taxon>Bacteria</taxon>
        <taxon>Pseudomonadati</taxon>
        <taxon>Bacteroidota</taxon>
        <taxon>Chitinophagia</taxon>
        <taxon>Chitinophagales</taxon>
        <taxon>Chitinophagaceae</taxon>
        <taxon>Chitinophaga</taxon>
    </lineage>
</organism>
<keyword evidence="8" id="KW-0378">Hydrolase</keyword>
<dbReference type="RefSeq" id="WP_111597863.1">
    <property type="nucleotide sequence ID" value="NZ_QLLL01000004.1"/>
</dbReference>
<evidence type="ECO:0000256" key="2">
    <source>
        <dbReference type="ARBA" id="ARBA00001941"/>
    </source>
</evidence>
<keyword evidence="4" id="KW-0645">Protease</keyword>
<dbReference type="Pfam" id="PF01963">
    <property type="entry name" value="TraB_PrgY_gumN"/>
    <property type="match status" value="1"/>
</dbReference>
<dbReference type="EMBL" id="QLLL01000004">
    <property type="protein sequence ID" value="RAJ05254.1"/>
    <property type="molecule type" value="Genomic_DNA"/>
</dbReference>
<dbReference type="InterPro" id="IPR040230">
    <property type="entry name" value="TIKI1/2-like"/>
</dbReference>
<feature type="signal peptide" evidence="13">
    <location>
        <begin position="1"/>
        <end position="20"/>
    </location>
</feature>
<keyword evidence="11" id="KW-0472">Membrane</keyword>
<evidence type="ECO:0000256" key="5">
    <source>
        <dbReference type="ARBA" id="ARBA00022692"/>
    </source>
</evidence>
<dbReference type="InterPro" id="IPR002816">
    <property type="entry name" value="TraB/PrgY/GumN_fam"/>
</dbReference>
<proteinExistence type="predicted"/>
<sequence length="282" mass="31892">MKKTGFLFFVLCWLGISAHAQSLCWKITGNGLQQPSYLFGTIHIICPGDYKLNPSASKAFSETKSLYLEVDLNDPLLTQKMQPYMLFQGDTTIRSFLSDTEFNKVSSYMTQNFHLDEQVLLRLKPFTLVSLLYPTIAACTTPMMYDMEFNKMALTQKKPIKGLESIEYQFSALLSVSDSIQCNYIVETINDLPKQQAMFNKLLSAYKKADLDALYNIAIETPEMKGYEDILVYQRNRNWIPVIKTAAAKKSTFFAMGALHLAGNDGVIALLKKEGYTVTPVM</sequence>
<comment type="cofactor">
    <cofactor evidence="1">
        <name>Mn(2+)</name>
        <dbReference type="ChEBI" id="CHEBI:29035"/>
    </cofactor>
</comment>
<evidence type="ECO:0000256" key="10">
    <source>
        <dbReference type="ARBA" id="ARBA00023049"/>
    </source>
</evidence>
<evidence type="ECO:0000256" key="8">
    <source>
        <dbReference type="ARBA" id="ARBA00022801"/>
    </source>
</evidence>
<keyword evidence="9" id="KW-1133">Transmembrane helix</keyword>
<evidence type="ECO:0008006" key="16">
    <source>
        <dbReference type="Google" id="ProtNLM"/>
    </source>
</evidence>
<evidence type="ECO:0000256" key="11">
    <source>
        <dbReference type="ARBA" id="ARBA00023136"/>
    </source>
</evidence>
<evidence type="ECO:0000256" key="12">
    <source>
        <dbReference type="ARBA" id="ARBA00023180"/>
    </source>
</evidence>
<dbReference type="GO" id="GO:0006508">
    <property type="term" value="P:proteolysis"/>
    <property type="evidence" value="ECO:0007669"/>
    <property type="project" value="UniProtKB-KW"/>
</dbReference>
<feature type="chain" id="PRO_5016279280" description="TraB family protein" evidence="13">
    <location>
        <begin position="21"/>
        <end position="282"/>
    </location>
</feature>
<evidence type="ECO:0000313" key="14">
    <source>
        <dbReference type="EMBL" id="RAJ05254.1"/>
    </source>
</evidence>
<keyword evidence="7 13" id="KW-0732">Signal</keyword>
<dbReference type="AlphaFoldDB" id="A0A327QNI0"/>
<dbReference type="GO" id="GO:0016020">
    <property type="term" value="C:membrane"/>
    <property type="evidence" value="ECO:0007669"/>
    <property type="project" value="UniProtKB-SubCell"/>
</dbReference>
<evidence type="ECO:0000256" key="9">
    <source>
        <dbReference type="ARBA" id="ARBA00022989"/>
    </source>
</evidence>
<dbReference type="Proteomes" id="UP000249547">
    <property type="component" value="Unassembled WGS sequence"/>
</dbReference>
<dbReference type="OrthoDB" id="9798714at2"/>
<dbReference type="CDD" id="cd14789">
    <property type="entry name" value="Tiki"/>
    <property type="match status" value="1"/>
</dbReference>